<keyword evidence="11" id="KW-1185">Reference proteome</keyword>
<name>C5CDH0_KOSOT</name>
<dbReference type="SUPFAM" id="SSF82771">
    <property type="entry name" value="GIY-YIG endonuclease"/>
    <property type="match status" value="1"/>
</dbReference>
<protein>
    <recommendedName>
        <fullName evidence="6">UvrABC system protein C</fullName>
        <shortName evidence="6">Protein UvrC</shortName>
    </recommendedName>
    <alternativeName>
        <fullName evidence="6">Excinuclease ABC subunit C</fullName>
    </alternativeName>
</protein>
<keyword evidence="3 6" id="KW-0228">DNA excision</keyword>
<dbReference type="Pfam" id="PF01541">
    <property type="entry name" value="GIY-YIG"/>
    <property type="match status" value="1"/>
</dbReference>
<dbReference type="CDD" id="cd10434">
    <property type="entry name" value="GIY-YIG_UvrC_Cho"/>
    <property type="match status" value="1"/>
</dbReference>
<dbReference type="InterPro" id="IPR000305">
    <property type="entry name" value="GIY-YIG_endonuc"/>
</dbReference>
<dbReference type="PROSITE" id="PS50164">
    <property type="entry name" value="GIY_YIG"/>
    <property type="match status" value="1"/>
</dbReference>
<comment type="subunit">
    <text evidence="6">Interacts with UvrB in an incision complex.</text>
</comment>
<dbReference type="Gene3D" id="1.10.150.20">
    <property type="entry name" value="5' to 3' exonuclease, C-terminal subdomain"/>
    <property type="match status" value="1"/>
</dbReference>
<dbReference type="EMBL" id="CP001634">
    <property type="protein sequence ID" value="ACR79054.1"/>
    <property type="molecule type" value="Genomic_DNA"/>
</dbReference>
<gene>
    <name evidence="6" type="primary">uvrC</name>
    <name evidence="10" type="ordered locus">Kole_0329</name>
</gene>
<evidence type="ECO:0000259" key="7">
    <source>
        <dbReference type="PROSITE" id="PS50151"/>
    </source>
</evidence>
<comment type="function">
    <text evidence="6">The UvrABC repair system catalyzes the recognition and processing of DNA lesions. UvrC both incises the 5' and 3' sides of the lesion. The N-terminal half is responsible for the 3' incision and the C-terminal half is responsible for the 5' incision.</text>
</comment>
<dbReference type="PROSITE" id="PS50165">
    <property type="entry name" value="UVRC"/>
    <property type="match status" value="1"/>
</dbReference>
<comment type="similarity">
    <text evidence="6">Belongs to the UvrC family.</text>
</comment>
<evidence type="ECO:0000256" key="5">
    <source>
        <dbReference type="ARBA" id="ARBA00023204"/>
    </source>
</evidence>
<dbReference type="Gene3D" id="3.30.420.340">
    <property type="entry name" value="UvrC, RNAse H endonuclease domain"/>
    <property type="match status" value="1"/>
</dbReference>
<feature type="domain" description="UvrC family homology region profile" evidence="9">
    <location>
        <begin position="287"/>
        <end position="452"/>
    </location>
</feature>
<dbReference type="KEGG" id="kol:Kole_0329"/>
<organism evidence="10 11">
    <name type="scientific">Kosmotoga olearia (strain ATCC BAA-1733 / DSM 21960 / TBF 19.5.1)</name>
    <dbReference type="NCBI Taxonomy" id="521045"/>
    <lineage>
        <taxon>Bacteria</taxon>
        <taxon>Thermotogati</taxon>
        <taxon>Thermotogota</taxon>
        <taxon>Thermotogae</taxon>
        <taxon>Kosmotogales</taxon>
        <taxon>Kosmotogaceae</taxon>
        <taxon>Kosmotoga</taxon>
    </lineage>
</organism>
<dbReference type="PANTHER" id="PTHR30562:SF1">
    <property type="entry name" value="UVRABC SYSTEM PROTEIN C"/>
    <property type="match status" value="1"/>
</dbReference>
<keyword evidence="4 6" id="KW-0267">Excision nuclease</keyword>
<dbReference type="Gene3D" id="4.10.860.10">
    <property type="entry name" value="UVR domain"/>
    <property type="match status" value="1"/>
</dbReference>
<evidence type="ECO:0000259" key="8">
    <source>
        <dbReference type="PROSITE" id="PS50164"/>
    </source>
</evidence>
<evidence type="ECO:0000259" key="9">
    <source>
        <dbReference type="PROSITE" id="PS50165"/>
    </source>
</evidence>
<accession>C5CDH0</accession>
<dbReference type="PANTHER" id="PTHR30562">
    <property type="entry name" value="UVRC/OXIDOREDUCTASE"/>
    <property type="match status" value="1"/>
</dbReference>
<dbReference type="InterPro" id="IPR038476">
    <property type="entry name" value="UvrC_RNase_H_dom_sf"/>
</dbReference>
<feature type="domain" description="GIY-YIG" evidence="8">
    <location>
        <begin position="14"/>
        <end position="94"/>
    </location>
</feature>
<dbReference type="SUPFAM" id="SSF47781">
    <property type="entry name" value="RuvA domain 2-like"/>
    <property type="match status" value="1"/>
</dbReference>
<dbReference type="PROSITE" id="PS50151">
    <property type="entry name" value="UVR"/>
    <property type="match status" value="1"/>
</dbReference>
<evidence type="ECO:0000256" key="3">
    <source>
        <dbReference type="ARBA" id="ARBA00022769"/>
    </source>
</evidence>
<dbReference type="InterPro" id="IPR035901">
    <property type="entry name" value="GIY-YIG_endonuc_sf"/>
</dbReference>
<dbReference type="InterPro" id="IPR047296">
    <property type="entry name" value="GIY-YIG_UvrC_Cho"/>
</dbReference>
<dbReference type="InterPro" id="IPR050066">
    <property type="entry name" value="UvrABC_protein_C"/>
</dbReference>
<keyword evidence="2 6" id="KW-0227">DNA damage</keyword>
<dbReference type="OrthoDB" id="9804933at2"/>
<evidence type="ECO:0000256" key="6">
    <source>
        <dbReference type="HAMAP-Rule" id="MF_00203"/>
    </source>
</evidence>
<keyword evidence="5 6" id="KW-0234">DNA repair</keyword>
<dbReference type="SUPFAM" id="SSF46600">
    <property type="entry name" value="C-terminal UvrC-binding domain of UvrB"/>
    <property type="match status" value="1"/>
</dbReference>
<dbReference type="RefSeq" id="WP_012744841.1">
    <property type="nucleotide sequence ID" value="NC_012785.1"/>
</dbReference>
<dbReference type="GO" id="GO:0005737">
    <property type="term" value="C:cytoplasm"/>
    <property type="evidence" value="ECO:0007669"/>
    <property type="project" value="UniProtKB-SubCell"/>
</dbReference>
<dbReference type="Proteomes" id="UP000002382">
    <property type="component" value="Chromosome"/>
</dbReference>
<dbReference type="Pfam" id="PF08459">
    <property type="entry name" value="UvrC_RNaseH_dom"/>
    <property type="match status" value="1"/>
</dbReference>
<dbReference type="eggNOG" id="COG0322">
    <property type="taxonomic scope" value="Bacteria"/>
</dbReference>
<reference evidence="10 11" key="1">
    <citation type="submission" date="2009-06" db="EMBL/GenBank/DDBJ databases">
        <title>Complete sequence of Thermotogales bacterium TBF 19.5.1.</title>
        <authorList>
            <consortium name="US DOE Joint Genome Institute"/>
            <person name="Lucas S."/>
            <person name="Copeland A."/>
            <person name="Lapidus A."/>
            <person name="Glavina del Rio T."/>
            <person name="Tice H."/>
            <person name="Bruce D."/>
            <person name="Goodwin L."/>
            <person name="Pitluck S."/>
            <person name="Chertkov O."/>
            <person name="Brettin T."/>
            <person name="Detter J.C."/>
            <person name="Han C."/>
            <person name="Schmutz J."/>
            <person name="Larimer F."/>
            <person name="Land M."/>
            <person name="Hauser L."/>
            <person name="Kyrpides N."/>
            <person name="Ovchinnikova G."/>
            <person name="Noll K."/>
        </authorList>
    </citation>
    <scope>NUCLEOTIDE SEQUENCE [LARGE SCALE GENOMIC DNA]</scope>
    <source>
        <strain evidence="11">ATCC BAA-1733 / DSM 21960 / TBF 19.5.1</strain>
    </source>
</reference>
<dbReference type="GO" id="GO:0009381">
    <property type="term" value="F:excinuclease ABC activity"/>
    <property type="evidence" value="ECO:0007669"/>
    <property type="project" value="UniProtKB-UniRule"/>
</dbReference>
<dbReference type="STRING" id="521045.Kole_0329"/>
<dbReference type="AlphaFoldDB" id="C5CDH0"/>
<evidence type="ECO:0000256" key="1">
    <source>
        <dbReference type="ARBA" id="ARBA00022490"/>
    </source>
</evidence>
<dbReference type="SMART" id="SM00465">
    <property type="entry name" value="GIYc"/>
    <property type="match status" value="1"/>
</dbReference>
<dbReference type="GO" id="GO:0009432">
    <property type="term" value="P:SOS response"/>
    <property type="evidence" value="ECO:0007669"/>
    <property type="project" value="UniProtKB-UniRule"/>
</dbReference>
<reference evidence="10 11" key="2">
    <citation type="journal article" date="2011" name="J. Bacteriol.">
        <title>Genome Sequence of Kosmotoga olearia Strain TBF 19.5.1, a Thermophilic Bacterium with a Wide Growth Temperature Range, Isolated from the Troll B Oil Platform in the North Sea.</title>
        <authorList>
            <person name="Swithers K.S."/>
            <person name="Dipippo J.L."/>
            <person name="Bruce D.C."/>
            <person name="Detter C."/>
            <person name="Tapia R."/>
            <person name="Han S."/>
            <person name="Goodwin L.A."/>
            <person name="Han J."/>
            <person name="Woyke T."/>
            <person name="Pitluck S."/>
            <person name="Pennacchio L."/>
            <person name="Nolan M."/>
            <person name="Mikhailova N."/>
            <person name="Land M.L."/>
            <person name="Nesbo C.L."/>
            <person name="Gogarten J.P."/>
            <person name="Noll K.M."/>
        </authorList>
    </citation>
    <scope>NUCLEOTIDE SEQUENCE [LARGE SCALE GENOMIC DNA]</scope>
    <source>
        <strain evidence="11">ATCC BAA-1733 / DSM 21960 / TBF 19.5.1</strain>
    </source>
</reference>
<keyword evidence="6" id="KW-0742">SOS response</keyword>
<dbReference type="GO" id="GO:0003677">
    <property type="term" value="F:DNA binding"/>
    <property type="evidence" value="ECO:0007669"/>
    <property type="project" value="UniProtKB-UniRule"/>
</dbReference>
<dbReference type="GO" id="GO:0006289">
    <property type="term" value="P:nucleotide-excision repair"/>
    <property type="evidence" value="ECO:0007669"/>
    <property type="project" value="UniProtKB-UniRule"/>
</dbReference>
<dbReference type="HOGENOM" id="CLU_014841_3_2_0"/>
<dbReference type="InterPro" id="IPR010994">
    <property type="entry name" value="RuvA_2-like"/>
</dbReference>
<dbReference type="Gene3D" id="3.40.1440.10">
    <property type="entry name" value="GIY-YIG endonuclease"/>
    <property type="match status" value="1"/>
</dbReference>
<keyword evidence="1 6" id="KW-0963">Cytoplasm</keyword>
<proteinExistence type="inferred from homology"/>
<evidence type="ECO:0000313" key="10">
    <source>
        <dbReference type="EMBL" id="ACR79054.1"/>
    </source>
</evidence>
<sequence length="574" mass="66694">MKNKLLAKVRELPEKPGIYLFKNKKGEIIYIGKAKKLRKRVSSYFRASTHEQNGKTRELYQEIDDLEFIVVPTEKEALLLEANLIYQHKPKFNVLLKDSKRYPYIFISDDEFPYISITRIRDRKGFYYGPYTSITLVRNLLDLLQRIFKLRSCMDNRDCKKGRPCFLYHLKMCSAPLAGEISHAEYQKQVRGFMDFLDGKTLDVRRQLERSMQRLAENLQFEKAKEIRDVLVSFDRLYSKQAVDVSESYTADFIVLDSGIVTLLEVRGGLLLGKLTFDFPEGNLKDFIQQFYYGQNHRKPPVLIVPGLNKSEIKEIAEDFEYIGNPRSEEEKRLLLIASDNTIEELRIRLKVQQSLKMAKELLGLNKIPRIIEGVDISHTQGVYTVASVVVFRNGQPDKISYRRYRITELNEPNDFEALKILMRRRYSKHPPPDLLLVDGGAPQLAAVRESLEELGLKKIDFIGLAKEEEEIVFPDNRGRLKLSPDHPVLRLLTTIRDESHRFAVNYHRVLRERKFSTSRLDDIPGIGPKRKRALVRAFGSVTNIKKASKEELMKVIKNRKVVEQILAWTKKQG</sequence>
<feature type="domain" description="UVR" evidence="7">
    <location>
        <begin position="202"/>
        <end position="237"/>
    </location>
</feature>
<dbReference type="Pfam" id="PF02151">
    <property type="entry name" value="UVR"/>
    <property type="match status" value="1"/>
</dbReference>
<dbReference type="InterPro" id="IPR001943">
    <property type="entry name" value="UVR_dom"/>
</dbReference>
<dbReference type="FunFam" id="3.40.1440.10:FF:000001">
    <property type="entry name" value="UvrABC system protein C"/>
    <property type="match status" value="1"/>
</dbReference>
<dbReference type="GO" id="GO:0009380">
    <property type="term" value="C:excinuclease repair complex"/>
    <property type="evidence" value="ECO:0007669"/>
    <property type="project" value="InterPro"/>
</dbReference>
<evidence type="ECO:0000256" key="2">
    <source>
        <dbReference type="ARBA" id="ARBA00022763"/>
    </source>
</evidence>
<dbReference type="InterPro" id="IPR001162">
    <property type="entry name" value="UvrC_RNase_H_dom"/>
</dbReference>
<evidence type="ECO:0000256" key="4">
    <source>
        <dbReference type="ARBA" id="ARBA00022881"/>
    </source>
</evidence>
<dbReference type="InterPro" id="IPR004791">
    <property type="entry name" value="UvrC"/>
</dbReference>
<comment type="subcellular location">
    <subcellularLocation>
        <location evidence="6">Cytoplasm</location>
    </subcellularLocation>
</comment>
<dbReference type="InterPro" id="IPR036876">
    <property type="entry name" value="UVR_dom_sf"/>
</dbReference>
<dbReference type="Pfam" id="PF14520">
    <property type="entry name" value="HHH_5"/>
    <property type="match status" value="1"/>
</dbReference>
<dbReference type="HAMAP" id="MF_00203">
    <property type="entry name" value="UvrC"/>
    <property type="match status" value="1"/>
</dbReference>
<evidence type="ECO:0000313" key="11">
    <source>
        <dbReference type="Proteomes" id="UP000002382"/>
    </source>
</evidence>
<dbReference type="NCBIfam" id="TIGR00194">
    <property type="entry name" value="uvrC"/>
    <property type="match status" value="1"/>
</dbReference>